<sequence length="66" mass="6990">MLQAEIGTVMYSQWGEITAYTERSLRYWDVAPAFAFALALALAVAPAFALAAAPPPTPALPTPTPL</sequence>
<evidence type="ECO:0000313" key="3">
    <source>
        <dbReference type="Proteomes" id="UP000018958"/>
    </source>
</evidence>
<keyword evidence="1" id="KW-0472">Membrane</keyword>
<dbReference type="AlphaFoldDB" id="W2XMY4"/>
<proteinExistence type="predicted"/>
<organism evidence="2 3">
    <name type="scientific">Phytophthora nicotianae CJ01A1</name>
    <dbReference type="NCBI Taxonomy" id="1317063"/>
    <lineage>
        <taxon>Eukaryota</taxon>
        <taxon>Sar</taxon>
        <taxon>Stramenopiles</taxon>
        <taxon>Oomycota</taxon>
        <taxon>Peronosporomycetes</taxon>
        <taxon>Peronosporales</taxon>
        <taxon>Peronosporaceae</taxon>
        <taxon>Phytophthora</taxon>
    </lineage>
</organism>
<feature type="transmembrane region" description="Helical" evidence="1">
    <location>
        <begin position="33"/>
        <end position="53"/>
    </location>
</feature>
<dbReference type="Proteomes" id="UP000018958">
    <property type="component" value="Unassembled WGS sequence"/>
</dbReference>
<gene>
    <name evidence="2" type="ORF">F441_03094</name>
</gene>
<accession>W2XMY4</accession>
<comment type="caution">
    <text evidence="2">The sequence shown here is derived from an EMBL/GenBank/DDBJ whole genome shotgun (WGS) entry which is preliminary data.</text>
</comment>
<keyword evidence="1" id="KW-1133">Transmembrane helix</keyword>
<evidence type="ECO:0000313" key="2">
    <source>
        <dbReference type="EMBL" id="ETP23837.1"/>
    </source>
</evidence>
<dbReference type="EMBL" id="ANIX01000695">
    <property type="protein sequence ID" value="ETP23837.1"/>
    <property type="molecule type" value="Genomic_DNA"/>
</dbReference>
<keyword evidence="1" id="KW-0812">Transmembrane</keyword>
<protein>
    <submittedName>
        <fullName evidence="2">Uncharacterized protein</fullName>
    </submittedName>
</protein>
<name>W2XMY4_PHYNI</name>
<evidence type="ECO:0000256" key="1">
    <source>
        <dbReference type="SAM" id="Phobius"/>
    </source>
</evidence>
<reference evidence="2 3" key="1">
    <citation type="submission" date="2013-11" db="EMBL/GenBank/DDBJ databases">
        <title>The Genome Sequence of Phytophthora parasitica CJ01A1.</title>
        <authorList>
            <consortium name="The Broad Institute Genomics Platform"/>
            <person name="Russ C."/>
            <person name="Tyler B."/>
            <person name="Panabieres F."/>
            <person name="Shan W."/>
            <person name="Tripathy S."/>
            <person name="Grunwald N."/>
            <person name="Machado M."/>
            <person name="Johnson C.S."/>
            <person name="Walker B."/>
            <person name="Young S.K."/>
            <person name="Zeng Q."/>
            <person name="Gargeya S."/>
            <person name="Fitzgerald M."/>
            <person name="Haas B."/>
            <person name="Abouelleil A."/>
            <person name="Allen A.W."/>
            <person name="Alvarado L."/>
            <person name="Arachchi H.M."/>
            <person name="Berlin A.M."/>
            <person name="Chapman S.B."/>
            <person name="Gainer-Dewar J."/>
            <person name="Goldberg J."/>
            <person name="Griggs A."/>
            <person name="Gujja S."/>
            <person name="Hansen M."/>
            <person name="Howarth C."/>
            <person name="Imamovic A."/>
            <person name="Ireland A."/>
            <person name="Larimer J."/>
            <person name="McCowan C."/>
            <person name="Murphy C."/>
            <person name="Pearson M."/>
            <person name="Poon T.W."/>
            <person name="Priest M."/>
            <person name="Roberts A."/>
            <person name="Saif S."/>
            <person name="Shea T."/>
            <person name="Sisk P."/>
            <person name="Sykes S."/>
            <person name="Wortman J."/>
            <person name="Nusbaum C."/>
            <person name="Birren B."/>
        </authorList>
    </citation>
    <scope>NUCLEOTIDE SEQUENCE [LARGE SCALE GENOMIC DNA]</scope>
    <source>
        <strain evidence="2 3">CJ01A1</strain>
    </source>
</reference>